<dbReference type="RefSeq" id="WP_317994918.1">
    <property type="nucleotide sequence ID" value="NZ_AP025523.1"/>
</dbReference>
<dbReference type="GO" id="GO:0046872">
    <property type="term" value="F:metal ion binding"/>
    <property type="evidence" value="ECO:0007669"/>
    <property type="project" value="UniProtKB-KW"/>
</dbReference>
<evidence type="ECO:0000259" key="5">
    <source>
        <dbReference type="Pfam" id="PF17954"/>
    </source>
</evidence>
<dbReference type="InterPro" id="IPR011051">
    <property type="entry name" value="RmlC_Cupin_sf"/>
</dbReference>
<dbReference type="Pfam" id="PF17954">
    <property type="entry name" value="Pirin_C_2"/>
    <property type="match status" value="1"/>
</dbReference>
<dbReference type="CDD" id="cd02910">
    <property type="entry name" value="cupin_Yhhw_N"/>
    <property type="match status" value="1"/>
</dbReference>
<feature type="domain" description="Pirin N-terminal" evidence="4">
    <location>
        <begin position="17"/>
        <end position="126"/>
    </location>
</feature>
<evidence type="ECO:0000313" key="6">
    <source>
        <dbReference type="EMBL" id="BDE07317.1"/>
    </source>
</evidence>
<feature type="domain" description="Quercetin 2,3-dioxygenase C-terminal cupin" evidence="5">
    <location>
        <begin position="154"/>
        <end position="227"/>
    </location>
</feature>
<reference evidence="6 7" key="1">
    <citation type="journal article" date="2022" name="ISME Commun">
        <title>Vulcanimicrobium alpinus gen. nov. sp. nov., the first cultivated representative of the candidate phylum 'Eremiobacterota', is a metabolically versatile aerobic anoxygenic phototroph.</title>
        <authorList>
            <person name="Yabe S."/>
            <person name="Muto K."/>
            <person name="Abe K."/>
            <person name="Yokota A."/>
            <person name="Staudigel H."/>
            <person name="Tebo B.M."/>
        </authorList>
    </citation>
    <scope>NUCLEOTIDE SEQUENCE [LARGE SCALE GENOMIC DNA]</scope>
    <source>
        <strain evidence="6 7">WC8-2</strain>
    </source>
</reference>
<dbReference type="InterPro" id="IPR012093">
    <property type="entry name" value="Pirin"/>
</dbReference>
<feature type="binding site" evidence="2">
    <location>
        <position position="110"/>
    </location>
    <ligand>
        <name>Fe cation</name>
        <dbReference type="ChEBI" id="CHEBI:24875"/>
    </ligand>
</feature>
<dbReference type="Gene3D" id="2.60.120.10">
    <property type="entry name" value="Jelly Rolls"/>
    <property type="match status" value="2"/>
</dbReference>
<feature type="binding site" evidence="2">
    <location>
        <position position="108"/>
    </location>
    <ligand>
        <name>Fe cation</name>
        <dbReference type="ChEBI" id="CHEBI:24875"/>
    </ligand>
</feature>
<name>A0AAN2CB44_UNVUL</name>
<feature type="binding site" evidence="2">
    <location>
        <position position="66"/>
    </location>
    <ligand>
        <name>Fe cation</name>
        <dbReference type="ChEBI" id="CHEBI:24875"/>
    </ligand>
</feature>
<evidence type="ECO:0008006" key="8">
    <source>
        <dbReference type="Google" id="ProtNLM"/>
    </source>
</evidence>
<evidence type="ECO:0000256" key="2">
    <source>
        <dbReference type="PIRSR" id="PIRSR006232-1"/>
    </source>
</evidence>
<keyword evidence="2" id="KW-0408">Iron</keyword>
<dbReference type="SUPFAM" id="SSF51182">
    <property type="entry name" value="RmlC-like cupins"/>
    <property type="match status" value="1"/>
</dbReference>
<keyword evidence="7" id="KW-1185">Reference proteome</keyword>
<feature type="binding site" evidence="2">
    <location>
        <position position="64"/>
    </location>
    <ligand>
        <name>Fe cation</name>
        <dbReference type="ChEBI" id="CHEBI:24875"/>
    </ligand>
</feature>
<protein>
    <recommendedName>
        <fullName evidence="8">Quercetin 2,3-dioxygenase</fullName>
    </recommendedName>
</protein>
<dbReference type="PIRSF" id="PIRSF006232">
    <property type="entry name" value="Pirin"/>
    <property type="match status" value="1"/>
</dbReference>
<dbReference type="KEGG" id="vab:WPS_25930"/>
<evidence type="ECO:0000256" key="3">
    <source>
        <dbReference type="RuleBase" id="RU003457"/>
    </source>
</evidence>
<sequence length="246" mass="27267">MATQTAPVFAIQRAKDRAFFDFGWLQTHHSFSFADYYDPENLNWGALRVFNDDVVQPGKGFGTHPHRDMEIVTYVLRGELEHRDSMGHHGVVAPGGVQYMSAGTGVQHSEFNHSQSRDVHFVQMWVLPRSYGEAPAYGQHTFAEDERRNRWLTIASGQSGIEAPVSLRQDATVRVARLEDAALEYALDPSRYGFLFVAEGTVTANGETLGAGDAVRIHGVRDLAVRGSGELVLWDVPPTGVRLEDA</sequence>
<dbReference type="Pfam" id="PF02678">
    <property type="entry name" value="Pirin"/>
    <property type="match status" value="1"/>
</dbReference>
<proteinExistence type="inferred from homology"/>
<keyword evidence="2" id="KW-0479">Metal-binding</keyword>
<dbReference type="InterPro" id="IPR003829">
    <property type="entry name" value="Pirin_N_dom"/>
</dbReference>
<comment type="similarity">
    <text evidence="1 3">Belongs to the pirin family.</text>
</comment>
<dbReference type="PANTHER" id="PTHR43212">
    <property type="entry name" value="QUERCETIN 2,3-DIOXYGENASE"/>
    <property type="match status" value="1"/>
</dbReference>
<dbReference type="InterPro" id="IPR014710">
    <property type="entry name" value="RmlC-like_jellyroll"/>
</dbReference>
<evidence type="ECO:0000313" key="7">
    <source>
        <dbReference type="Proteomes" id="UP001317532"/>
    </source>
</evidence>
<comment type="cofactor">
    <cofactor evidence="2">
        <name>Fe cation</name>
        <dbReference type="ChEBI" id="CHEBI:24875"/>
    </cofactor>
    <text evidence="2">Binds 1 Fe cation per subunit.</text>
</comment>
<evidence type="ECO:0000259" key="4">
    <source>
        <dbReference type="Pfam" id="PF02678"/>
    </source>
</evidence>
<evidence type="ECO:0000256" key="1">
    <source>
        <dbReference type="ARBA" id="ARBA00008416"/>
    </source>
</evidence>
<accession>A0AAN2CB44</accession>
<dbReference type="PANTHER" id="PTHR43212:SF3">
    <property type="entry name" value="QUERCETIN 2,3-DIOXYGENASE"/>
    <property type="match status" value="1"/>
</dbReference>
<organism evidence="6 7">
    <name type="scientific">Vulcanimicrobium alpinum</name>
    <dbReference type="NCBI Taxonomy" id="3016050"/>
    <lineage>
        <taxon>Bacteria</taxon>
        <taxon>Bacillati</taxon>
        <taxon>Vulcanimicrobiota</taxon>
        <taxon>Vulcanimicrobiia</taxon>
        <taxon>Vulcanimicrobiales</taxon>
        <taxon>Vulcanimicrobiaceae</taxon>
        <taxon>Vulcanimicrobium</taxon>
    </lineage>
</organism>
<dbReference type="InterPro" id="IPR041602">
    <property type="entry name" value="Quercetinase_C"/>
</dbReference>
<dbReference type="EMBL" id="AP025523">
    <property type="protein sequence ID" value="BDE07317.1"/>
    <property type="molecule type" value="Genomic_DNA"/>
</dbReference>
<dbReference type="Proteomes" id="UP001317532">
    <property type="component" value="Chromosome"/>
</dbReference>
<dbReference type="AlphaFoldDB" id="A0AAN2CB44"/>
<gene>
    <name evidence="6" type="ORF">WPS_25930</name>
</gene>